<dbReference type="SUPFAM" id="SSF52058">
    <property type="entry name" value="L domain-like"/>
    <property type="match status" value="1"/>
</dbReference>
<name>A0A6A1WPD0_9ROSI</name>
<feature type="region of interest" description="Disordered" evidence="1">
    <location>
        <begin position="31"/>
        <end position="51"/>
    </location>
</feature>
<sequence>MQNVASSFTSRRLNFHHLGDLKKAYTKYRTAPNNSKDWQHHKDNKMTQLPKPPNELSLCNVRIACISKSLSNLKGIDLRWSEHLIEIPDLTGAPNLERLNLEGCKNLSKVHPDIGVHKRLKELILSDCKSLESLPEEINLESVKVINLRYCSRLKKFPDIVGNMTSLEHLLLDGTAINRTTIFIKEWYGVLEVERFIDEHEGFEGKSRGDELILGSIVAHGMPDWFNTRSSGSSVTLEMHQNLGGMRSCVYACNCHHLVVPVHLLGLGGSRGFSEK</sequence>
<dbReference type="PANTHER" id="PTHR16083">
    <property type="entry name" value="LEUCINE RICH REPEAT CONTAINING PROTEIN"/>
    <property type="match status" value="1"/>
</dbReference>
<gene>
    <name evidence="2" type="ORF">CJ030_MR1G027749</name>
</gene>
<dbReference type="InterPro" id="IPR032675">
    <property type="entry name" value="LRR_dom_sf"/>
</dbReference>
<keyword evidence="3" id="KW-1185">Reference proteome</keyword>
<dbReference type="Gene3D" id="3.80.10.10">
    <property type="entry name" value="Ribonuclease Inhibitor"/>
    <property type="match status" value="1"/>
</dbReference>
<comment type="caution">
    <text evidence="2">The sequence shown here is derived from an EMBL/GenBank/DDBJ whole genome shotgun (WGS) entry which is preliminary data.</text>
</comment>
<evidence type="ECO:0000313" key="3">
    <source>
        <dbReference type="Proteomes" id="UP000516437"/>
    </source>
</evidence>
<organism evidence="2 3">
    <name type="scientific">Morella rubra</name>
    <name type="common">Chinese bayberry</name>
    <dbReference type="NCBI Taxonomy" id="262757"/>
    <lineage>
        <taxon>Eukaryota</taxon>
        <taxon>Viridiplantae</taxon>
        <taxon>Streptophyta</taxon>
        <taxon>Embryophyta</taxon>
        <taxon>Tracheophyta</taxon>
        <taxon>Spermatophyta</taxon>
        <taxon>Magnoliopsida</taxon>
        <taxon>eudicotyledons</taxon>
        <taxon>Gunneridae</taxon>
        <taxon>Pentapetalae</taxon>
        <taxon>rosids</taxon>
        <taxon>fabids</taxon>
        <taxon>Fagales</taxon>
        <taxon>Myricaceae</taxon>
        <taxon>Morella</taxon>
    </lineage>
</organism>
<protein>
    <submittedName>
        <fullName evidence="2">TMV resistance protein N</fullName>
    </submittedName>
</protein>
<dbReference type="EMBL" id="RXIC02000019">
    <property type="protein sequence ID" value="KAB1227132.1"/>
    <property type="molecule type" value="Genomic_DNA"/>
</dbReference>
<dbReference type="PANTHER" id="PTHR16083:SF65">
    <property type="entry name" value="DISEASE RESISTANCE PROTEIN RPP8-LIKE"/>
    <property type="match status" value="1"/>
</dbReference>
<reference evidence="2 3" key="1">
    <citation type="journal article" date="2019" name="Plant Biotechnol. J.">
        <title>The red bayberry genome and genetic basis of sex determination.</title>
        <authorList>
            <person name="Jia H.M."/>
            <person name="Jia H.J."/>
            <person name="Cai Q.L."/>
            <person name="Wang Y."/>
            <person name="Zhao H.B."/>
            <person name="Yang W.F."/>
            <person name="Wang G.Y."/>
            <person name="Li Y.H."/>
            <person name="Zhan D.L."/>
            <person name="Shen Y.T."/>
            <person name="Niu Q.F."/>
            <person name="Chang L."/>
            <person name="Qiu J."/>
            <person name="Zhao L."/>
            <person name="Xie H.B."/>
            <person name="Fu W.Y."/>
            <person name="Jin J."/>
            <person name="Li X.W."/>
            <person name="Jiao Y."/>
            <person name="Zhou C.C."/>
            <person name="Tu T."/>
            <person name="Chai C.Y."/>
            <person name="Gao J.L."/>
            <person name="Fan L.J."/>
            <person name="van de Weg E."/>
            <person name="Wang J.Y."/>
            <person name="Gao Z.S."/>
        </authorList>
    </citation>
    <scope>NUCLEOTIDE SEQUENCE [LARGE SCALE GENOMIC DNA]</scope>
    <source>
        <tissue evidence="2">Leaves</tissue>
    </source>
</reference>
<dbReference type="AlphaFoldDB" id="A0A6A1WPD0"/>
<evidence type="ECO:0000256" key="1">
    <source>
        <dbReference type="SAM" id="MobiDB-lite"/>
    </source>
</evidence>
<dbReference type="Proteomes" id="UP000516437">
    <property type="component" value="Chromosome 1"/>
</dbReference>
<evidence type="ECO:0000313" key="2">
    <source>
        <dbReference type="EMBL" id="KAB1227132.1"/>
    </source>
</evidence>
<proteinExistence type="predicted"/>
<dbReference type="OrthoDB" id="1733683at2759"/>
<accession>A0A6A1WPD0</accession>